<reference evidence="1" key="1">
    <citation type="submission" date="2016-12" db="EMBL/GenBank/DDBJ databases">
        <authorList>
            <person name="Moulin L."/>
        </authorList>
    </citation>
    <scope>NUCLEOTIDE SEQUENCE [LARGE SCALE GENOMIC DNA]</scope>
    <source>
        <strain evidence="1">STM 7183</strain>
    </source>
</reference>
<dbReference type="EMBL" id="CYGY02000027">
    <property type="protein sequence ID" value="SIT41205.1"/>
    <property type="molecule type" value="Genomic_DNA"/>
</dbReference>
<name>A0A1N7S1H3_9BURK</name>
<protein>
    <submittedName>
        <fullName evidence="1">Uncharacterized protein</fullName>
    </submittedName>
</protein>
<proteinExistence type="predicted"/>
<dbReference type="Proteomes" id="UP000195569">
    <property type="component" value="Unassembled WGS sequence"/>
</dbReference>
<evidence type="ECO:0000313" key="2">
    <source>
        <dbReference type="Proteomes" id="UP000195569"/>
    </source>
</evidence>
<gene>
    <name evidence="1" type="ORF">BN2476_270026</name>
</gene>
<dbReference type="AlphaFoldDB" id="A0A1N7S1H3"/>
<keyword evidence="2" id="KW-1185">Reference proteome</keyword>
<organism evidence="1 2">
    <name type="scientific">Paraburkholderia piptadeniae</name>
    <dbReference type="NCBI Taxonomy" id="1701573"/>
    <lineage>
        <taxon>Bacteria</taxon>
        <taxon>Pseudomonadati</taxon>
        <taxon>Pseudomonadota</taxon>
        <taxon>Betaproteobacteria</taxon>
        <taxon>Burkholderiales</taxon>
        <taxon>Burkholderiaceae</taxon>
        <taxon>Paraburkholderia</taxon>
    </lineage>
</organism>
<comment type="caution">
    <text evidence="1">The sequence shown here is derived from an EMBL/GenBank/DDBJ whole genome shotgun (WGS) entry which is preliminary data.</text>
</comment>
<evidence type="ECO:0000313" key="1">
    <source>
        <dbReference type="EMBL" id="SIT41205.1"/>
    </source>
</evidence>
<sequence length="60" mass="6170">MTGSLSSNPLAHAICKVLYRGVRRPHAPSITQMHLSTIVHAAATVGVAQTIAPGHSLGDA</sequence>
<accession>A0A1N7S1H3</accession>